<keyword evidence="13" id="KW-1185">Reference proteome</keyword>
<feature type="region of interest" description="Disordered" evidence="10">
    <location>
        <begin position="1"/>
        <end position="30"/>
    </location>
</feature>
<evidence type="ECO:0000256" key="9">
    <source>
        <dbReference type="RuleBase" id="RU369094"/>
    </source>
</evidence>
<comment type="function">
    <text evidence="9">Transcription factor that binds specifically to a 5'-AA[AG]G-3' consensus core sequence.</text>
</comment>
<dbReference type="GO" id="GO:0003677">
    <property type="term" value="F:DNA binding"/>
    <property type="evidence" value="ECO:0007669"/>
    <property type="project" value="UniProtKB-UniRule"/>
</dbReference>
<dbReference type="PROSITE" id="PS01361">
    <property type="entry name" value="ZF_DOF_1"/>
    <property type="match status" value="1"/>
</dbReference>
<evidence type="ECO:0000256" key="10">
    <source>
        <dbReference type="SAM" id="MobiDB-lite"/>
    </source>
</evidence>
<keyword evidence="7 8" id="KW-0539">Nucleus</keyword>
<dbReference type="Proteomes" id="UP000237000">
    <property type="component" value="Unassembled WGS sequence"/>
</dbReference>
<name>A0A2P5FF00_TREOI</name>
<dbReference type="EMBL" id="JXTC01000039">
    <property type="protein sequence ID" value="PON96381.1"/>
    <property type="molecule type" value="Genomic_DNA"/>
</dbReference>
<keyword evidence="4 9" id="KW-0805">Transcription regulation</keyword>
<dbReference type="GO" id="GO:0003700">
    <property type="term" value="F:DNA-binding transcription factor activity"/>
    <property type="evidence" value="ECO:0007669"/>
    <property type="project" value="UniProtKB-UniRule"/>
</dbReference>
<evidence type="ECO:0000256" key="4">
    <source>
        <dbReference type="ARBA" id="ARBA00023015"/>
    </source>
</evidence>
<accession>A0A2P5FF00</accession>
<keyword evidence="2 8" id="KW-0863">Zinc-finger</keyword>
<dbReference type="FunCoup" id="A0A2P5FF00">
    <property type="interactions" value="283"/>
</dbReference>
<protein>
    <recommendedName>
        <fullName evidence="9">Dof zinc finger protein</fullName>
    </recommendedName>
</protein>
<keyword evidence="5 8" id="KW-0238">DNA-binding</keyword>
<proteinExistence type="predicted"/>
<dbReference type="GO" id="GO:0005634">
    <property type="term" value="C:nucleus"/>
    <property type="evidence" value="ECO:0007669"/>
    <property type="project" value="UniProtKB-SubCell"/>
</dbReference>
<evidence type="ECO:0000259" key="11">
    <source>
        <dbReference type="PROSITE" id="PS50884"/>
    </source>
</evidence>
<keyword evidence="3 9" id="KW-0862">Zinc</keyword>
<evidence type="ECO:0000256" key="6">
    <source>
        <dbReference type="ARBA" id="ARBA00023163"/>
    </source>
</evidence>
<dbReference type="OrthoDB" id="1927254at2759"/>
<comment type="caution">
    <text evidence="12">The sequence shown here is derived from an EMBL/GenBank/DDBJ whole genome shotgun (WGS) entry which is preliminary data.</text>
</comment>
<evidence type="ECO:0000256" key="8">
    <source>
        <dbReference type="PROSITE-ProRule" id="PRU00071"/>
    </source>
</evidence>
<keyword evidence="1 9" id="KW-0479">Metal-binding</keyword>
<dbReference type="Pfam" id="PF02701">
    <property type="entry name" value="Zn_ribbon_Dof"/>
    <property type="match status" value="1"/>
</dbReference>
<evidence type="ECO:0000256" key="2">
    <source>
        <dbReference type="ARBA" id="ARBA00022771"/>
    </source>
</evidence>
<dbReference type="GO" id="GO:0008270">
    <property type="term" value="F:zinc ion binding"/>
    <property type="evidence" value="ECO:0007669"/>
    <property type="project" value="UniProtKB-KW"/>
</dbReference>
<dbReference type="InterPro" id="IPR045174">
    <property type="entry name" value="Dof"/>
</dbReference>
<evidence type="ECO:0000313" key="12">
    <source>
        <dbReference type="EMBL" id="PON96381.1"/>
    </source>
</evidence>
<dbReference type="InterPro" id="IPR003851">
    <property type="entry name" value="Znf_Dof"/>
</dbReference>
<evidence type="ECO:0000256" key="3">
    <source>
        <dbReference type="ARBA" id="ARBA00022833"/>
    </source>
</evidence>
<dbReference type="AlphaFoldDB" id="A0A2P5FF00"/>
<feature type="domain" description="Dof-type" evidence="11">
    <location>
        <begin position="29"/>
        <end position="83"/>
    </location>
</feature>
<evidence type="ECO:0000256" key="7">
    <source>
        <dbReference type="ARBA" id="ARBA00023242"/>
    </source>
</evidence>
<dbReference type="PANTHER" id="PTHR31992:SF123">
    <property type="entry name" value="DOF ZINC FINGER PROTEIN"/>
    <property type="match status" value="1"/>
</dbReference>
<dbReference type="PANTHER" id="PTHR31992">
    <property type="entry name" value="DOF ZINC FINGER PROTEIN DOF1.4-RELATED"/>
    <property type="match status" value="1"/>
</dbReference>
<feature type="compositionally biased region" description="Basic and acidic residues" evidence="10">
    <location>
        <begin position="16"/>
        <end position="27"/>
    </location>
</feature>
<reference evidence="13" key="1">
    <citation type="submission" date="2016-06" db="EMBL/GenBank/DDBJ databases">
        <title>Parallel loss of symbiosis genes in relatives of nitrogen-fixing non-legume Parasponia.</title>
        <authorList>
            <person name="Van Velzen R."/>
            <person name="Holmer R."/>
            <person name="Bu F."/>
            <person name="Rutten L."/>
            <person name="Van Zeijl A."/>
            <person name="Liu W."/>
            <person name="Santuari L."/>
            <person name="Cao Q."/>
            <person name="Sharma T."/>
            <person name="Shen D."/>
            <person name="Roswanjaya Y."/>
            <person name="Wardhani T."/>
            <person name="Kalhor M.S."/>
            <person name="Jansen J."/>
            <person name="Van den Hoogen J."/>
            <person name="Gungor B."/>
            <person name="Hartog M."/>
            <person name="Hontelez J."/>
            <person name="Verver J."/>
            <person name="Yang W.-C."/>
            <person name="Schijlen E."/>
            <person name="Repin R."/>
            <person name="Schilthuizen M."/>
            <person name="Schranz E."/>
            <person name="Heidstra R."/>
            <person name="Miyata K."/>
            <person name="Fedorova E."/>
            <person name="Kohlen W."/>
            <person name="Bisseling T."/>
            <person name="Smit S."/>
            <person name="Geurts R."/>
        </authorList>
    </citation>
    <scope>NUCLEOTIDE SEQUENCE [LARGE SCALE GENOMIC DNA]</scope>
    <source>
        <strain evidence="13">cv. RG33-2</strain>
    </source>
</reference>
<sequence length="329" mass="35926">MSSDSLGNMLVGSKPQQERKPRPHPEQALKCPRCDSTNTKFCYYNNYSLSQPRYFCKACRRYWTKGGTLRNVPVGGGCRRNKRSSSSSSTSSATSSISKLRAQDNSLTPNPNPLIAHHLPVVPSLGYDSNDLSLAFARLQKQSCGQLGFDDHDHHLSILGNPDHNQILGISNLGINNGNGGGGGSSGFLDALRNGFYESQNHSNLYYGFGNGSNMENGVSGDHQNMSGQLPYHDDQDHHQEMISGNNGTTTAVTVTTIKQELSHNGMRSSSSDHHDHQNRVLWGCPWQLNGSDNQYHGSMGDIDHAAGRESWNGLASSWHGLINSTPLM</sequence>
<dbReference type="STRING" id="63057.A0A2P5FF00"/>
<keyword evidence="6 9" id="KW-0804">Transcription</keyword>
<organism evidence="12 13">
    <name type="scientific">Trema orientale</name>
    <name type="common">Charcoal tree</name>
    <name type="synonym">Celtis orientalis</name>
    <dbReference type="NCBI Taxonomy" id="63057"/>
    <lineage>
        <taxon>Eukaryota</taxon>
        <taxon>Viridiplantae</taxon>
        <taxon>Streptophyta</taxon>
        <taxon>Embryophyta</taxon>
        <taxon>Tracheophyta</taxon>
        <taxon>Spermatophyta</taxon>
        <taxon>Magnoliopsida</taxon>
        <taxon>eudicotyledons</taxon>
        <taxon>Gunneridae</taxon>
        <taxon>Pentapetalae</taxon>
        <taxon>rosids</taxon>
        <taxon>fabids</taxon>
        <taxon>Rosales</taxon>
        <taxon>Cannabaceae</taxon>
        <taxon>Trema</taxon>
    </lineage>
</organism>
<dbReference type="PROSITE" id="PS50884">
    <property type="entry name" value="ZF_DOF_2"/>
    <property type="match status" value="1"/>
</dbReference>
<comment type="subcellular location">
    <subcellularLocation>
        <location evidence="8 9">Nucleus</location>
    </subcellularLocation>
</comment>
<dbReference type="InParanoid" id="A0A2P5FF00"/>
<evidence type="ECO:0000313" key="13">
    <source>
        <dbReference type="Proteomes" id="UP000237000"/>
    </source>
</evidence>
<feature type="region of interest" description="Disordered" evidence="10">
    <location>
        <begin position="73"/>
        <end position="111"/>
    </location>
</feature>
<evidence type="ECO:0000256" key="1">
    <source>
        <dbReference type="ARBA" id="ARBA00022723"/>
    </source>
</evidence>
<feature type="compositionally biased region" description="Low complexity" evidence="10">
    <location>
        <begin position="84"/>
        <end position="98"/>
    </location>
</feature>
<gene>
    <name evidence="12" type="primary">TorZnF4</name>
    <name evidence="12" type="ORF">TorRG33x02_079700</name>
</gene>
<evidence type="ECO:0000256" key="5">
    <source>
        <dbReference type="ARBA" id="ARBA00023125"/>
    </source>
</evidence>